<dbReference type="OrthoDB" id="9764318at2"/>
<proteinExistence type="predicted"/>
<dbReference type="InterPro" id="IPR015931">
    <property type="entry name" value="Acnase/IPM_dHydase_lsu_aba_1/3"/>
</dbReference>
<evidence type="ECO:0000259" key="6">
    <source>
        <dbReference type="Pfam" id="PF00330"/>
    </source>
</evidence>
<organism evidence="7 8">
    <name type="scientific">Alteraurantiacibacter aquimixticola</name>
    <dbReference type="NCBI Taxonomy" id="2489173"/>
    <lineage>
        <taxon>Bacteria</taxon>
        <taxon>Pseudomonadati</taxon>
        <taxon>Pseudomonadota</taxon>
        <taxon>Alphaproteobacteria</taxon>
        <taxon>Sphingomonadales</taxon>
        <taxon>Erythrobacteraceae</taxon>
        <taxon>Alteraurantiacibacter</taxon>
    </lineage>
</organism>
<evidence type="ECO:0000256" key="1">
    <source>
        <dbReference type="ARBA" id="ARBA00012926"/>
    </source>
</evidence>
<accession>A0A4T3EYT1</accession>
<dbReference type="SUPFAM" id="SSF53732">
    <property type="entry name" value="Aconitase iron-sulfur domain"/>
    <property type="match status" value="1"/>
</dbReference>
<keyword evidence="2" id="KW-0479">Metal-binding</keyword>
<keyword evidence="4" id="KW-0411">Iron-sulfur</keyword>
<sequence>MTDLLARADLLPSLEEIGFATLGYGCTSCVGNSGELTTAAEDLLARHPGMTGAAVLSGNRNFANRIHVKVSANYLASPPLVVAAALAGSVALDLSSDVLGVDMQGREVRLADIWPAPGDAEAILAASKDWPDPAAGLFVDRRWSELPAHRGQRFAWDESSLTIRGPPLSTRLPPGPSCHYAMLLCCCGWETVSRPITSP</sequence>
<dbReference type="Proteomes" id="UP000309389">
    <property type="component" value="Unassembled WGS sequence"/>
</dbReference>
<evidence type="ECO:0000256" key="5">
    <source>
        <dbReference type="ARBA" id="ARBA00023501"/>
    </source>
</evidence>
<reference evidence="7 8" key="1">
    <citation type="submission" date="2019-04" db="EMBL/GenBank/DDBJ databases">
        <title>Altererythrobacter aquimixticola sp. nov., isolated from sediment of junction between the ocean and a freshwater spring.</title>
        <authorList>
            <person name="Yoon J.-H."/>
        </authorList>
    </citation>
    <scope>NUCLEOTIDE SEQUENCE [LARGE SCALE GENOMIC DNA]</scope>
    <source>
        <strain evidence="7 8">SSKS-13</strain>
    </source>
</reference>
<dbReference type="GO" id="GO:0046872">
    <property type="term" value="F:metal ion binding"/>
    <property type="evidence" value="ECO:0007669"/>
    <property type="project" value="UniProtKB-KW"/>
</dbReference>
<evidence type="ECO:0000256" key="2">
    <source>
        <dbReference type="ARBA" id="ARBA00022723"/>
    </source>
</evidence>
<protein>
    <recommendedName>
        <fullName evidence="1">aconitate hydratase</fullName>
        <ecNumber evidence="1">4.2.1.3</ecNumber>
    </recommendedName>
</protein>
<keyword evidence="8" id="KW-1185">Reference proteome</keyword>
<comment type="caution">
    <text evidence="7">The sequence shown here is derived from an EMBL/GenBank/DDBJ whole genome shotgun (WGS) entry which is preliminary data.</text>
</comment>
<evidence type="ECO:0000313" key="8">
    <source>
        <dbReference type="Proteomes" id="UP000309389"/>
    </source>
</evidence>
<dbReference type="InterPro" id="IPR001030">
    <property type="entry name" value="Acoase/IPM_deHydtase_lsu_aba"/>
</dbReference>
<dbReference type="GO" id="GO:0051536">
    <property type="term" value="F:iron-sulfur cluster binding"/>
    <property type="evidence" value="ECO:0007669"/>
    <property type="project" value="UniProtKB-KW"/>
</dbReference>
<evidence type="ECO:0000256" key="4">
    <source>
        <dbReference type="ARBA" id="ARBA00023014"/>
    </source>
</evidence>
<gene>
    <name evidence="7" type="ORF">E5222_13445</name>
</gene>
<evidence type="ECO:0000313" key="7">
    <source>
        <dbReference type="EMBL" id="TIX49806.1"/>
    </source>
</evidence>
<feature type="domain" description="Aconitase/3-isopropylmalate dehydratase large subunit alpha/beta/alpha" evidence="6">
    <location>
        <begin position="4"/>
        <end position="88"/>
    </location>
</feature>
<dbReference type="InterPro" id="IPR006249">
    <property type="entry name" value="Aconitase/IRP2"/>
</dbReference>
<keyword evidence="3" id="KW-0408">Iron</keyword>
<dbReference type="Pfam" id="PF00330">
    <property type="entry name" value="Aconitase"/>
    <property type="match status" value="1"/>
</dbReference>
<dbReference type="AlphaFoldDB" id="A0A4T3EYT1"/>
<dbReference type="EMBL" id="SSHH01000003">
    <property type="protein sequence ID" value="TIX49806.1"/>
    <property type="molecule type" value="Genomic_DNA"/>
</dbReference>
<dbReference type="GO" id="GO:0003994">
    <property type="term" value="F:aconitate hydratase activity"/>
    <property type="evidence" value="ECO:0007669"/>
    <property type="project" value="UniProtKB-EC"/>
</dbReference>
<evidence type="ECO:0000256" key="3">
    <source>
        <dbReference type="ARBA" id="ARBA00023004"/>
    </source>
</evidence>
<dbReference type="EC" id="4.2.1.3" evidence="1"/>
<comment type="catalytic activity">
    <reaction evidence="5">
        <text>citrate = D-threo-isocitrate</text>
        <dbReference type="Rhea" id="RHEA:10336"/>
        <dbReference type="ChEBI" id="CHEBI:15562"/>
        <dbReference type="ChEBI" id="CHEBI:16947"/>
        <dbReference type="EC" id="4.2.1.3"/>
    </reaction>
</comment>
<name>A0A4T3EYT1_9SPHN</name>
<dbReference type="Gene3D" id="3.30.499.10">
    <property type="entry name" value="Aconitase, domain 3"/>
    <property type="match status" value="1"/>
</dbReference>
<dbReference type="PANTHER" id="PTHR11670">
    <property type="entry name" value="ACONITASE/IRON-RESPONSIVE ELEMENT FAMILY MEMBER"/>
    <property type="match status" value="1"/>
</dbReference>
<dbReference type="InterPro" id="IPR036008">
    <property type="entry name" value="Aconitase_4Fe-4S_dom"/>
</dbReference>